<protein>
    <recommendedName>
        <fullName evidence="4">POTRA domain-containing protein</fullName>
    </recommendedName>
</protein>
<accession>A0A2H0BLE0</accession>
<keyword evidence="1" id="KW-0472">Membrane</keyword>
<organism evidence="2 3">
    <name type="scientific">Candidatus Vogelbacteria bacterium CG22_combo_CG10-13_8_21_14_all_37_9</name>
    <dbReference type="NCBI Taxonomy" id="1975046"/>
    <lineage>
        <taxon>Bacteria</taxon>
        <taxon>Candidatus Vogeliibacteriota</taxon>
    </lineage>
</organism>
<dbReference type="EMBL" id="PCSX01000008">
    <property type="protein sequence ID" value="PIP58414.1"/>
    <property type="molecule type" value="Genomic_DNA"/>
</dbReference>
<evidence type="ECO:0008006" key="4">
    <source>
        <dbReference type="Google" id="ProtNLM"/>
    </source>
</evidence>
<evidence type="ECO:0000313" key="3">
    <source>
        <dbReference type="Proteomes" id="UP000229334"/>
    </source>
</evidence>
<dbReference type="Proteomes" id="UP000229334">
    <property type="component" value="Unassembled WGS sequence"/>
</dbReference>
<sequence length="287" mass="32277">MTSSKKDLLATGKKRAHRRLSVSIVLIIIFILIVTIELIFLLRSPKFLIEQIKISGASPYEQENISKALNKILFTDNSNLIPRRSLLFYPRTLLSETIHQVSPRAGEVGMSLMGQTLTVTILERKPLALWCYGHEDLKQCFFLDQKGVAFSTAPLFSVGIFPEFYQATGTIALFSQPLPELDLVPFLNFSLQATDLIQTLSPSTLKRIEMGSAGDLALIFTQDQQEWRLLVNSQVNPDLVLANLKAVFSAVSFKEAFQAGAHLDYLDLRFSSKVFYKFKDTPTKNLL</sequence>
<proteinExistence type="predicted"/>
<keyword evidence="1" id="KW-0812">Transmembrane</keyword>
<evidence type="ECO:0000256" key="1">
    <source>
        <dbReference type="SAM" id="Phobius"/>
    </source>
</evidence>
<comment type="caution">
    <text evidence="2">The sequence shown here is derived from an EMBL/GenBank/DDBJ whole genome shotgun (WGS) entry which is preliminary data.</text>
</comment>
<evidence type="ECO:0000313" key="2">
    <source>
        <dbReference type="EMBL" id="PIP58414.1"/>
    </source>
</evidence>
<name>A0A2H0BLE0_9BACT</name>
<dbReference type="AlphaFoldDB" id="A0A2H0BLE0"/>
<feature type="transmembrane region" description="Helical" evidence="1">
    <location>
        <begin position="20"/>
        <end position="42"/>
    </location>
</feature>
<gene>
    <name evidence="2" type="ORF">COX02_00345</name>
</gene>
<keyword evidence="1" id="KW-1133">Transmembrane helix</keyword>
<reference evidence="2 3" key="1">
    <citation type="submission" date="2017-09" db="EMBL/GenBank/DDBJ databases">
        <title>Depth-based differentiation of microbial function through sediment-hosted aquifers and enrichment of novel symbionts in the deep terrestrial subsurface.</title>
        <authorList>
            <person name="Probst A.J."/>
            <person name="Ladd B."/>
            <person name="Jarett J.K."/>
            <person name="Geller-Mcgrath D.E."/>
            <person name="Sieber C.M."/>
            <person name="Emerson J.B."/>
            <person name="Anantharaman K."/>
            <person name="Thomas B.C."/>
            <person name="Malmstrom R."/>
            <person name="Stieglmeier M."/>
            <person name="Klingl A."/>
            <person name="Woyke T."/>
            <person name="Ryan C.M."/>
            <person name="Banfield J.F."/>
        </authorList>
    </citation>
    <scope>NUCLEOTIDE SEQUENCE [LARGE SCALE GENOMIC DNA]</scope>
    <source>
        <strain evidence="2">CG22_combo_CG10-13_8_21_14_all_37_9</strain>
    </source>
</reference>